<feature type="domain" description="Lantibiotic dehydratase N-terminal" evidence="1">
    <location>
        <begin position="20"/>
        <end position="649"/>
    </location>
</feature>
<keyword evidence="4" id="KW-1185">Reference proteome</keyword>
<dbReference type="NCBIfam" id="TIGR03891">
    <property type="entry name" value="thiopep_ocin"/>
    <property type="match status" value="1"/>
</dbReference>
<accession>A0ABQ2IEL2</accession>
<evidence type="ECO:0000313" key="3">
    <source>
        <dbReference type="EMBL" id="GGN06493.1"/>
    </source>
</evidence>
<reference evidence="4" key="1">
    <citation type="journal article" date="2019" name="Int. J. Syst. Evol. Microbiol.">
        <title>The Global Catalogue of Microorganisms (GCM) 10K type strain sequencing project: providing services to taxonomists for standard genome sequencing and annotation.</title>
        <authorList>
            <consortium name="The Broad Institute Genomics Platform"/>
            <consortium name="The Broad Institute Genome Sequencing Center for Infectious Disease"/>
            <person name="Wu L."/>
            <person name="Ma J."/>
        </authorList>
    </citation>
    <scope>NUCLEOTIDE SEQUENCE [LARGE SCALE GENOMIC DNA]</scope>
    <source>
        <strain evidence="4">CGMCC 1.6375</strain>
    </source>
</reference>
<dbReference type="Pfam" id="PF04738">
    <property type="entry name" value="Lant_dehydr_N"/>
    <property type="match status" value="1"/>
</dbReference>
<evidence type="ECO:0008006" key="5">
    <source>
        <dbReference type="Google" id="ProtNLM"/>
    </source>
</evidence>
<evidence type="ECO:0000259" key="2">
    <source>
        <dbReference type="Pfam" id="PF14028"/>
    </source>
</evidence>
<sequence length="1001" mass="112574">MRLAQNPGSLKLLLCQAYKRHLLREALYLASPELYGSLLKLEETSPGEPGEQKVMLSLYKYLVRATSRCTPFGLFAGYFAATLSDYSHIRFTGRIKKHTTLSAEVLQQIAGQLRGTYLADTLDVNSSLYTNGSFLRFSQRVVSQNGGFEFALKEVHADQFLIAAKSAAQHGATASTVVDALGQEGLSHWEAKDFVSQLRAEQILVDATEPMVSQTTFQDVLKSHGRANPLLTKVFRDVAALSKMKQDNPARFAALETSLKNAGLTWRNPVQIDMKIETSYSTVSRKTVAGIVSDLEKLIQTTENRIPVALKSFATRFYQRYGDKQVPLLQVLDPALGIGYGNIESSYFGHVPIASGGEGKQKQTYTAIERVKLIDRAYHDARHSNRKFYLLNDEDLAAVRPEKPPRIAEGISVLGNVFSSDERTFDQGKYFFELRGISGPGSLNLIARFADADTSLAERLITANARETARHPNAIVAQVDFVPPGRDANVARRPDLGNSHLTLMSGKSGSGKTIAASDLMVSVRAGQVILTSASMQKRIIPRLTTAYNPRLGPPVYQFLADISAGETALSPLWDWGHLSELPFLPRIQYKGIVLRKACWNLGSSAVPASELSDQELVNWWRKLEKDLDLPRYVQIGAGDQLLAIDGHSPPAARICLNRLRKDKKLRIYEALHALKYGFLQKDRKYYFNEMVIPILNHSKQNSTELLPSPQNQESTRWVSAKDGWTYLKIYASEETCETLLTGKLFDFCTKLQKSNRIKGWFFLRFKDPDPHIRLRLFTGPGKRLSSGFASSLANDLKNEIESGLVFRFQSELYERELERYSSIAYEHIESIFCYDSLAIASSLSSLHTTGRQQQRWLVALMACDGLLNAFGKYRPQMKIQILQAAGSVLEKSELISLDQQFRQQKQLIARAMNADDCFLSDVRQLLEERNSQVMYTLAGSPISDPVKQQALLIDLMHLCCNRLFISDQRRQEHAIYHFLKKFYDYQLKNKNSLSKNLISNR</sequence>
<dbReference type="EMBL" id="BMLI01000002">
    <property type="protein sequence ID" value="GGN06493.1"/>
    <property type="molecule type" value="Genomic_DNA"/>
</dbReference>
<dbReference type="InterPro" id="IPR023809">
    <property type="entry name" value="Thiopep_bacteriocin_synth_dom"/>
</dbReference>
<organism evidence="3 4">
    <name type="scientific">Dyadobacter beijingensis</name>
    <dbReference type="NCBI Taxonomy" id="365489"/>
    <lineage>
        <taxon>Bacteria</taxon>
        <taxon>Pseudomonadati</taxon>
        <taxon>Bacteroidota</taxon>
        <taxon>Cytophagia</taxon>
        <taxon>Cytophagales</taxon>
        <taxon>Spirosomataceae</taxon>
        <taxon>Dyadobacter</taxon>
    </lineage>
</organism>
<proteinExistence type="predicted"/>
<dbReference type="Proteomes" id="UP000632339">
    <property type="component" value="Unassembled WGS sequence"/>
</dbReference>
<gene>
    <name evidence="3" type="ORF">GCM10010967_47200</name>
</gene>
<feature type="domain" description="Thiopeptide-type bacteriocin biosynthesis" evidence="2">
    <location>
        <begin position="724"/>
        <end position="983"/>
    </location>
</feature>
<evidence type="ECO:0000313" key="4">
    <source>
        <dbReference type="Proteomes" id="UP000632339"/>
    </source>
</evidence>
<evidence type="ECO:0000259" key="1">
    <source>
        <dbReference type="Pfam" id="PF04738"/>
    </source>
</evidence>
<dbReference type="InterPro" id="IPR006827">
    <property type="entry name" value="Lant_deHydtase_N"/>
</dbReference>
<dbReference type="Pfam" id="PF14028">
    <property type="entry name" value="Lant_dehydr_C"/>
    <property type="match status" value="1"/>
</dbReference>
<comment type="caution">
    <text evidence="3">The sequence shown here is derived from an EMBL/GenBank/DDBJ whole genome shotgun (WGS) entry which is preliminary data.</text>
</comment>
<protein>
    <recommendedName>
        <fullName evidence="5">Thiopeptide-type bacteriocin biosynthesis domain-containing protein</fullName>
    </recommendedName>
</protein>
<name>A0ABQ2IEL2_9BACT</name>